<dbReference type="AlphaFoldDB" id="A0A3M7SDP0"/>
<proteinExistence type="predicted"/>
<reference evidence="1 2" key="1">
    <citation type="journal article" date="2018" name="Sci. Rep.">
        <title>Genomic signatures of local adaptation to the degree of environmental predictability in rotifers.</title>
        <authorList>
            <person name="Franch-Gras L."/>
            <person name="Hahn C."/>
            <person name="Garcia-Roger E.M."/>
            <person name="Carmona M.J."/>
            <person name="Serra M."/>
            <person name="Gomez A."/>
        </authorList>
    </citation>
    <scope>NUCLEOTIDE SEQUENCE [LARGE SCALE GENOMIC DNA]</scope>
    <source>
        <strain evidence="1">HYR1</strain>
    </source>
</reference>
<dbReference type="Proteomes" id="UP000276133">
    <property type="component" value="Unassembled WGS sequence"/>
</dbReference>
<sequence>MRSVGNYRLRIYDFEKLQIKPVILAFNKQIQDKVVKHMHETICNGNLGNIKNTKCKQRSKKCWETTQIMIYTRKTFTGTLTRLKHLSMDDDIEKLCVNGHQSEQPISRTQHQKNKIKLKLEFKKVRKCKLINQKKKRVESLLEGNEQQSRNVAANNDEESSDSFNYVIEIKQASTQEINNSINQMDLLKWIEENVEISRKLQNKVKEPI</sequence>
<name>A0A3M7SDP0_BRAPC</name>
<dbReference type="EMBL" id="REGN01001551">
    <property type="protein sequence ID" value="RNA33933.1"/>
    <property type="molecule type" value="Genomic_DNA"/>
</dbReference>
<comment type="caution">
    <text evidence="1">The sequence shown here is derived from an EMBL/GenBank/DDBJ whole genome shotgun (WGS) entry which is preliminary data.</text>
</comment>
<evidence type="ECO:0000313" key="1">
    <source>
        <dbReference type="EMBL" id="RNA33933.1"/>
    </source>
</evidence>
<gene>
    <name evidence="1" type="ORF">BpHYR1_052820</name>
</gene>
<keyword evidence="2" id="KW-1185">Reference proteome</keyword>
<protein>
    <submittedName>
        <fullName evidence="1">Uncharacterized protein</fullName>
    </submittedName>
</protein>
<organism evidence="1 2">
    <name type="scientific">Brachionus plicatilis</name>
    <name type="common">Marine rotifer</name>
    <name type="synonym">Brachionus muelleri</name>
    <dbReference type="NCBI Taxonomy" id="10195"/>
    <lineage>
        <taxon>Eukaryota</taxon>
        <taxon>Metazoa</taxon>
        <taxon>Spiralia</taxon>
        <taxon>Gnathifera</taxon>
        <taxon>Rotifera</taxon>
        <taxon>Eurotatoria</taxon>
        <taxon>Monogononta</taxon>
        <taxon>Pseudotrocha</taxon>
        <taxon>Ploima</taxon>
        <taxon>Brachionidae</taxon>
        <taxon>Brachionus</taxon>
    </lineage>
</organism>
<accession>A0A3M7SDP0</accession>
<evidence type="ECO:0000313" key="2">
    <source>
        <dbReference type="Proteomes" id="UP000276133"/>
    </source>
</evidence>